<comment type="caution">
    <text evidence="3">The sequence shown here is derived from an EMBL/GenBank/DDBJ whole genome shotgun (WGS) entry which is preliminary data.</text>
</comment>
<dbReference type="PANTHER" id="PTHR43639">
    <property type="entry name" value="OXIDOREDUCTASE, SHORT-CHAIN DEHYDROGENASE/REDUCTASE FAMILY (AFU_ORTHOLOGUE AFUA_5G02870)"/>
    <property type="match status" value="1"/>
</dbReference>
<dbReference type="PRINTS" id="PR00081">
    <property type="entry name" value="GDHRDH"/>
</dbReference>
<dbReference type="GO" id="GO:0016491">
    <property type="term" value="F:oxidoreductase activity"/>
    <property type="evidence" value="ECO:0007669"/>
    <property type="project" value="UniProtKB-KW"/>
</dbReference>
<dbReference type="NCBIfam" id="NF006597">
    <property type="entry name" value="PRK09134.1"/>
    <property type="match status" value="1"/>
</dbReference>
<dbReference type="PANTHER" id="PTHR43639:SF1">
    <property type="entry name" value="SHORT-CHAIN DEHYDROGENASE_REDUCTASE FAMILY PROTEIN"/>
    <property type="match status" value="1"/>
</dbReference>
<dbReference type="EMBL" id="LWDL01000001">
    <property type="protein sequence ID" value="OQW54698.1"/>
    <property type="molecule type" value="Genomic_DNA"/>
</dbReference>
<protein>
    <submittedName>
        <fullName evidence="3">Short-chain dehydrogenase</fullName>
    </submittedName>
</protein>
<dbReference type="SUPFAM" id="SSF51735">
    <property type="entry name" value="NAD(P)-binding Rossmann-fold domains"/>
    <property type="match status" value="1"/>
</dbReference>
<accession>A0A1W9I4P4</accession>
<comment type="similarity">
    <text evidence="1">Belongs to the short-chain dehydrogenases/reductases (SDR) family.</text>
</comment>
<evidence type="ECO:0000256" key="1">
    <source>
        <dbReference type="ARBA" id="ARBA00006484"/>
    </source>
</evidence>
<organism evidence="3 4">
    <name type="scientific">Candidatus Raskinella chloraquaticus</name>
    <dbReference type="NCBI Taxonomy" id="1951219"/>
    <lineage>
        <taxon>Bacteria</taxon>
        <taxon>Pseudomonadati</taxon>
        <taxon>Pseudomonadota</taxon>
        <taxon>Alphaproteobacteria</taxon>
        <taxon>Hyphomicrobiales</taxon>
        <taxon>Phreatobacteraceae</taxon>
        <taxon>Candidatus Raskinella</taxon>
    </lineage>
</organism>
<dbReference type="STRING" id="1827387.A4S15_03635"/>
<reference evidence="3 4" key="1">
    <citation type="journal article" date="2017" name="Water Res.">
        <title>Comammox in drinking water systems.</title>
        <authorList>
            <person name="Wang Y."/>
            <person name="Ma L."/>
            <person name="Mao Y."/>
            <person name="Jiang X."/>
            <person name="Xia Y."/>
            <person name="Yu K."/>
            <person name="Li B."/>
            <person name="Zhang T."/>
        </authorList>
    </citation>
    <scope>NUCLEOTIDE SEQUENCE [LARGE SCALE GENOMIC DNA]</scope>
    <source>
        <strain evidence="3">SG_bin8</strain>
    </source>
</reference>
<evidence type="ECO:0000313" key="3">
    <source>
        <dbReference type="EMBL" id="OQW54698.1"/>
    </source>
</evidence>
<sequence length="251" mass="27058">MPRTALITGAAQRIGRRLALGLAEDGFAIAIHCNRSRSDAEILAAEIAGRGGTAIVLQADLGDASAVDQLVPQAVARLGPLGLLVNNASQFEPDEAADMSRAHYERQMAVNLTTPLFLAQAMVKALPVEHEGLIVNLIDQRVLKLTPQFFSYTLSKAALWTATRTMAQAFAPRIRVNAIAPGPTLKGSRQPDDDFLRQQQATILRRGPDLEDFSAALRFLVATRSLTGQMIALDGGQHLIWQTADNTGLVE</sequence>
<evidence type="ECO:0000313" key="4">
    <source>
        <dbReference type="Proteomes" id="UP000192872"/>
    </source>
</evidence>
<dbReference type="Pfam" id="PF00106">
    <property type="entry name" value="adh_short"/>
    <property type="match status" value="1"/>
</dbReference>
<keyword evidence="2" id="KW-0560">Oxidoreductase</keyword>
<evidence type="ECO:0000256" key="2">
    <source>
        <dbReference type="ARBA" id="ARBA00023002"/>
    </source>
</evidence>
<name>A0A1W9I4P4_9HYPH</name>
<dbReference type="Proteomes" id="UP000192872">
    <property type="component" value="Unassembled WGS sequence"/>
</dbReference>
<dbReference type="Gene3D" id="3.40.50.720">
    <property type="entry name" value="NAD(P)-binding Rossmann-like Domain"/>
    <property type="match status" value="1"/>
</dbReference>
<gene>
    <name evidence="3" type="ORF">A4S15_03635</name>
</gene>
<dbReference type="InterPro" id="IPR002347">
    <property type="entry name" value="SDR_fam"/>
</dbReference>
<dbReference type="AlphaFoldDB" id="A0A1W9I4P4"/>
<proteinExistence type="inferred from homology"/>
<dbReference type="InterPro" id="IPR036291">
    <property type="entry name" value="NAD(P)-bd_dom_sf"/>
</dbReference>